<dbReference type="InterPro" id="IPR001557">
    <property type="entry name" value="L-lactate/malate_DH"/>
</dbReference>
<organism evidence="11 12">
    <name type="scientific">Tepidiforma thermophila (strain KCTC 52669 / CGMCC 1.13589 / G233)</name>
    <dbReference type="NCBI Taxonomy" id="2761530"/>
    <lineage>
        <taxon>Bacteria</taxon>
        <taxon>Bacillati</taxon>
        <taxon>Chloroflexota</taxon>
        <taxon>Tepidiformia</taxon>
        <taxon>Tepidiformales</taxon>
        <taxon>Tepidiformaceae</taxon>
        <taxon>Tepidiforma</taxon>
    </lineage>
</organism>
<dbReference type="AlphaFoldDB" id="A0A2A9HIU6"/>
<dbReference type="PANTHER" id="PTHR43128">
    <property type="entry name" value="L-2-HYDROXYCARBOXYLATE DEHYDROGENASE (NAD(P)(+))"/>
    <property type="match status" value="1"/>
</dbReference>
<evidence type="ECO:0000256" key="2">
    <source>
        <dbReference type="ARBA" id="ARBA00022532"/>
    </source>
</evidence>
<dbReference type="Pfam" id="PF00056">
    <property type="entry name" value="Ldh_1_N"/>
    <property type="match status" value="1"/>
</dbReference>
<evidence type="ECO:0000259" key="10">
    <source>
        <dbReference type="Pfam" id="PF02866"/>
    </source>
</evidence>
<feature type="binding site" evidence="5 7">
    <location>
        <position position="86"/>
    </location>
    <ligand>
        <name>substrate</name>
    </ligand>
</feature>
<feature type="domain" description="Lactate/malate dehydrogenase C-terminal" evidence="10">
    <location>
        <begin position="151"/>
        <end position="305"/>
    </location>
</feature>
<feature type="active site" description="Proton acceptor" evidence="5 6">
    <location>
        <position position="179"/>
    </location>
</feature>
<dbReference type="Proteomes" id="UP000223071">
    <property type="component" value="Unassembled WGS sequence"/>
</dbReference>
<dbReference type="InterPro" id="IPR036291">
    <property type="entry name" value="NAD(P)-bd_dom_sf"/>
</dbReference>
<sequence length="312" mass="33282">MPRKKVTIVGAGMTGGAMAQRLIERDICDVVLQDDPQFAGTMHHGKALDESQAAPWEGFSTRIMATDGWEETADSDVVVVTAGAPRKPGMSREELLNGNAEIVRSKVAAAAKVSPNAVIIVFSNPMDAMCHVAMQASGFPRERVIGQGGALDSARYRYFIAAELGVSVNDVHGYVIGGHTDTTMVPVVSQTRVGGVPLTDLLPPEKVQAIVARAMRGGAEIGELYKTGSAYFAPSAATIAMVEAILLDQRRLIPCSVYHQGEYGIRDVFSGTVCQLGEGGIQRTFELPLTDEERAKVIAAAEATKELLKLLN</sequence>
<dbReference type="GO" id="GO:0006099">
    <property type="term" value="P:tricarboxylic acid cycle"/>
    <property type="evidence" value="ECO:0007669"/>
    <property type="project" value="UniProtKB-UniRule"/>
</dbReference>
<evidence type="ECO:0000256" key="1">
    <source>
        <dbReference type="ARBA" id="ARBA00006054"/>
    </source>
</evidence>
<dbReference type="InterPro" id="IPR011275">
    <property type="entry name" value="Malate_DH_type3"/>
</dbReference>
<dbReference type="InterPro" id="IPR022383">
    <property type="entry name" value="Lactate/malate_DH_C"/>
</dbReference>
<proteinExistence type="inferred from homology"/>
<feature type="domain" description="Lactate/malate dehydrogenase N-terminal" evidence="9">
    <location>
        <begin position="5"/>
        <end position="146"/>
    </location>
</feature>
<dbReference type="GO" id="GO:0030060">
    <property type="term" value="F:L-malate dehydrogenase (NAD+) activity"/>
    <property type="evidence" value="ECO:0007669"/>
    <property type="project" value="UniProtKB-UniRule"/>
</dbReference>
<name>A0A2A9HIU6_TEPT2</name>
<evidence type="ECO:0000256" key="6">
    <source>
        <dbReference type="PIRSR" id="PIRSR000102-1"/>
    </source>
</evidence>
<dbReference type="Gene3D" id="3.90.110.10">
    <property type="entry name" value="Lactate dehydrogenase/glycoside hydrolase, family 4, C-terminal"/>
    <property type="match status" value="1"/>
</dbReference>
<evidence type="ECO:0000256" key="7">
    <source>
        <dbReference type="PIRSR" id="PIRSR000102-2"/>
    </source>
</evidence>
<evidence type="ECO:0000313" key="12">
    <source>
        <dbReference type="Proteomes" id="UP000223071"/>
    </source>
</evidence>
<gene>
    <name evidence="5" type="primary">mdh</name>
    <name evidence="11" type="ORF">A9A59_2387</name>
</gene>
<dbReference type="GO" id="GO:0006089">
    <property type="term" value="P:lactate metabolic process"/>
    <property type="evidence" value="ECO:0007669"/>
    <property type="project" value="TreeGrafter"/>
</dbReference>
<dbReference type="NCBIfam" id="NF004863">
    <property type="entry name" value="PRK06223.1"/>
    <property type="match status" value="1"/>
</dbReference>
<feature type="binding site" evidence="5 8">
    <location>
        <position position="99"/>
    </location>
    <ligand>
        <name>NAD(+)</name>
        <dbReference type="ChEBI" id="CHEBI:57540"/>
    </ligand>
</feature>
<dbReference type="PIRSF" id="PIRSF000102">
    <property type="entry name" value="Lac_mal_DH"/>
    <property type="match status" value="1"/>
</dbReference>
<evidence type="ECO:0000256" key="3">
    <source>
        <dbReference type="ARBA" id="ARBA00023002"/>
    </source>
</evidence>
<dbReference type="NCBIfam" id="TIGR01763">
    <property type="entry name" value="MalateDH_bact"/>
    <property type="match status" value="1"/>
</dbReference>
<feature type="binding site" evidence="5 8">
    <location>
        <begin position="10"/>
        <end position="15"/>
    </location>
    <ligand>
        <name>NAD(+)</name>
        <dbReference type="ChEBI" id="CHEBI:57540"/>
    </ligand>
</feature>
<dbReference type="HAMAP" id="MF_00487">
    <property type="entry name" value="Malate_dehydrog_3"/>
    <property type="match status" value="1"/>
</dbReference>
<dbReference type="GO" id="GO:0004459">
    <property type="term" value="F:L-lactate dehydrogenase (NAD+) activity"/>
    <property type="evidence" value="ECO:0007669"/>
    <property type="project" value="TreeGrafter"/>
</dbReference>
<protein>
    <recommendedName>
        <fullName evidence="5">Malate dehydrogenase</fullName>
        <ecNumber evidence="5">1.1.1.37</ecNumber>
    </recommendedName>
</protein>
<keyword evidence="4 5" id="KW-0520">NAD</keyword>
<feature type="binding site" evidence="5 7">
    <location>
        <position position="124"/>
    </location>
    <ligand>
        <name>substrate</name>
    </ligand>
</feature>
<dbReference type="SUPFAM" id="SSF51735">
    <property type="entry name" value="NAD(P)-binding Rossmann-fold domains"/>
    <property type="match status" value="1"/>
</dbReference>
<keyword evidence="3 5" id="KW-0560">Oxidoreductase</keyword>
<dbReference type="EC" id="1.1.1.37" evidence="5"/>
<dbReference type="RefSeq" id="WP_098504459.1">
    <property type="nucleotide sequence ID" value="NZ_PDJQ01000001.1"/>
</dbReference>
<keyword evidence="2 5" id="KW-0816">Tricarboxylic acid cycle</keyword>
<dbReference type="PRINTS" id="PR00086">
    <property type="entry name" value="LLDHDRGNASE"/>
</dbReference>
<feature type="binding site" evidence="5 7">
    <location>
        <position position="155"/>
    </location>
    <ligand>
        <name>substrate</name>
    </ligand>
</feature>
<comment type="similarity">
    <text evidence="5">Belongs to the LDH/MDH superfamily. MDH type 3 family.</text>
</comment>
<accession>A0A2A9HIU6</accession>
<evidence type="ECO:0000256" key="4">
    <source>
        <dbReference type="ARBA" id="ARBA00023027"/>
    </source>
</evidence>
<dbReference type="EMBL" id="PDJQ01000001">
    <property type="protein sequence ID" value="PFG75121.1"/>
    <property type="molecule type" value="Genomic_DNA"/>
</dbReference>
<comment type="caution">
    <text evidence="5">Lacks conserved residue(s) required for the propagation of feature annotation.</text>
</comment>
<dbReference type="Pfam" id="PF02866">
    <property type="entry name" value="Ldh_1_C"/>
    <property type="match status" value="1"/>
</dbReference>
<evidence type="ECO:0000313" key="11">
    <source>
        <dbReference type="EMBL" id="PFG75121.1"/>
    </source>
</evidence>
<comment type="similarity">
    <text evidence="1">Belongs to the LDH/MDH superfamily. LDH family.</text>
</comment>
<comment type="catalytic activity">
    <reaction evidence="5">
        <text>(S)-malate + NAD(+) = oxaloacetate + NADH + H(+)</text>
        <dbReference type="Rhea" id="RHEA:21432"/>
        <dbReference type="ChEBI" id="CHEBI:15378"/>
        <dbReference type="ChEBI" id="CHEBI:15589"/>
        <dbReference type="ChEBI" id="CHEBI:16452"/>
        <dbReference type="ChEBI" id="CHEBI:57540"/>
        <dbReference type="ChEBI" id="CHEBI:57945"/>
        <dbReference type="EC" id="1.1.1.37"/>
    </reaction>
</comment>
<comment type="caution">
    <text evidence="11">The sequence shown here is derived from an EMBL/GenBank/DDBJ whole genome shotgun (WGS) entry which is preliminary data.</text>
</comment>
<dbReference type="InterPro" id="IPR001236">
    <property type="entry name" value="Lactate/malate_DH_N"/>
</dbReference>
<feature type="binding site" evidence="5 7">
    <location>
        <position position="92"/>
    </location>
    <ligand>
        <name>substrate</name>
    </ligand>
</feature>
<dbReference type="CDD" id="cd01339">
    <property type="entry name" value="LDH-like_MDH"/>
    <property type="match status" value="1"/>
</dbReference>
<dbReference type="Gene3D" id="3.40.50.720">
    <property type="entry name" value="NAD(P)-binding Rossmann-like Domain"/>
    <property type="match status" value="1"/>
</dbReference>
<evidence type="ECO:0000256" key="5">
    <source>
        <dbReference type="HAMAP-Rule" id="MF_00487"/>
    </source>
</evidence>
<evidence type="ECO:0000259" key="9">
    <source>
        <dbReference type="Pfam" id="PF00056"/>
    </source>
</evidence>
<reference evidence="11 12" key="1">
    <citation type="submission" date="2017-09" db="EMBL/GenBank/DDBJ databases">
        <title>Sequencing the genomes of two abundant thermophiles in Great Basin hot springs: Thermocrinis jamiesonii and novel Chloroflexi Thermoflexus hugenholtzii.</title>
        <authorList>
            <person name="Hedlund B."/>
        </authorList>
    </citation>
    <scope>NUCLEOTIDE SEQUENCE [LARGE SCALE GENOMIC DNA]</scope>
    <source>
        <strain evidence="11 12">G233</strain>
    </source>
</reference>
<feature type="binding site" evidence="5 8">
    <location>
        <position position="34"/>
    </location>
    <ligand>
        <name>NAD(+)</name>
        <dbReference type="ChEBI" id="CHEBI:57540"/>
    </ligand>
</feature>
<evidence type="ECO:0000256" key="8">
    <source>
        <dbReference type="PIRSR" id="PIRSR000102-3"/>
    </source>
</evidence>
<dbReference type="SUPFAM" id="SSF56327">
    <property type="entry name" value="LDH C-terminal domain-like"/>
    <property type="match status" value="1"/>
</dbReference>
<dbReference type="InterPro" id="IPR015955">
    <property type="entry name" value="Lactate_DH/Glyco_Ohase_4_C"/>
</dbReference>
<comment type="function">
    <text evidence="5">Catalyzes the reversible oxidation of malate to oxaloacetate.</text>
</comment>
<keyword evidence="12" id="KW-1185">Reference proteome</keyword>
<dbReference type="PANTHER" id="PTHR43128:SF16">
    <property type="entry name" value="L-LACTATE DEHYDROGENASE"/>
    <property type="match status" value="1"/>
</dbReference>